<feature type="region of interest" description="Disordered" evidence="1">
    <location>
        <begin position="119"/>
        <end position="153"/>
    </location>
</feature>
<dbReference type="OrthoDB" id="3800738at2759"/>
<reference evidence="3 4" key="2">
    <citation type="journal article" date="2013" name="PLoS Genet.">
        <title>Comparative genome structure, secondary metabolite, and effector coding capacity across Cochliobolus pathogens.</title>
        <authorList>
            <person name="Condon B.J."/>
            <person name="Leng Y."/>
            <person name="Wu D."/>
            <person name="Bushley K.E."/>
            <person name="Ohm R.A."/>
            <person name="Otillar R."/>
            <person name="Martin J."/>
            <person name="Schackwitz W."/>
            <person name="Grimwood J."/>
            <person name="MohdZainudin N."/>
            <person name="Xue C."/>
            <person name="Wang R."/>
            <person name="Manning V.A."/>
            <person name="Dhillon B."/>
            <person name="Tu Z.J."/>
            <person name="Steffenson B.J."/>
            <person name="Salamov A."/>
            <person name="Sun H."/>
            <person name="Lowry S."/>
            <person name="LaButti K."/>
            <person name="Han J."/>
            <person name="Copeland A."/>
            <person name="Lindquist E."/>
            <person name="Barry K."/>
            <person name="Schmutz J."/>
            <person name="Baker S.E."/>
            <person name="Ciuffetti L.M."/>
            <person name="Grigoriev I.V."/>
            <person name="Zhong S."/>
            <person name="Turgeon B.G."/>
        </authorList>
    </citation>
    <scope>NUCLEOTIDE SEQUENCE [LARGE SCALE GENOMIC DNA]</scope>
    <source>
        <strain evidence="4">28A</strain>
    </source>
</reference>
<feature type="compositionally biased region" description="Low complexity" evidence="1">
    <location>
        <begin position="138"/>
        <end position="150"/>
    </location>
</feature>
<organism evidence="3 4">
    <name type="scientific">Exserohilum turcicum (strain 28A)</name>
    <name type="common">Northern leaf blight fungus</name>
    <name type="synonym">Setosphaeria turcica</name>
    <dbReference type="NCBI Taxonomy" id="671987"/>
    <lineage>
        <taxon>Eukaryota</taxon>
        <taxon>Fungi</taxon>
        <taxon>Dikarya</taxon>
        <taxon>Ascomycota</taxon>
        <taxon>Pezizomycotina</taxon>
        <taxon>Dothideomycetes</taxon>
        <taxon>Pleosporomycetidae</taxon>
        <taxon>Pleosporales</taxon>
        <taxon>Pleosporineae</taxon>
        <taxon>Pleosporaceae</taxon>
        <taxon>Exserohilum</taxon>
    </lineage>
</organism>
<accession>R0JLS3</accession>
<dbReference type="GeneID" id="19399532"/>
<feature type="domain" description="F-box" evidence="2">
    <location>
        <begin position="47"/>
        <end position="99"/>
    </location>
</feature>
<feature type="compositionally biased region" description="Basic and acidic residues" evidence="1">
    <location>
        <begin position="1"/>
        <end position="15"/>
    </location>
</feature>
<dbReference type="Pfam" id="PF12937">
    <property type="entry name" value="F-box-like"/>
    <property type="match status" value="1"/>
</dbReference>
<gene>
    <name evidence="3" type="ORF">SETTUDRAFT_165626</name>
</gene>
<dbReference type="InterPro" id="IPR001810">
    <property type="entry name" value="F-box_dom"/>
</dbReference>
<dbReference type="SMART" id="SM00256">
    <property type="entry name" value="FBOX"/>
    <property type="match status" value="1"/>
</dbReference>
<evidence type="ECO:0000313" key="4">
    <source>
        <dbReference type="Proteomes" id="UP000016935"/>
    </source>
</evidence>
<protein>
    <recommendedName>
        <fullName evidence="2">F-box domain-containing protein</fullName>
    </recommendedName>
</protein>
<dbReference type="PROSITE" id="PS50181">
    <property type="entry name" value="FBOX"/>
    <property type="match status" value="1"/>
</dbReference>
<evidence type="ECO:0000259" key="2">
    <source>
        <dbReference type="PROSITE" id="PS50181"/>
    </source>
</evidence>
<dbReference type="EMBL" id="KB908855">
    <property type="protein sequence ID" value="EOA82173.1"/>
    <property type="molecule type" value="Genomic_DNA"/>
</dbReference>
<name>R0JLS3_EXST2</name>
<dbReference type="CDD" id="cd09917">
    <property type="entry name" value="F-box_SF"/>
    <property type="match status" value="1"/>
</dbReference>
<proteinExistence type="predicted"/>
<sequence>MLTRCHRDREPDSVREHRRSSVGNYADRLRQRFHPSLHHHTHHNHSRRAINHLPAEVLQNIFAYLDFWHLLRCQRVCKTWQALVPGDSPLLAETLYLKPSRSLQIYSLVPTTFDFELDLTPPTSESGPQQQVAAPPGSTRSTRSTSSSSSLGTRNHLSLSRRCLGLIRTSQEIVFHPLITDFNFWVNRPSVTGNYDGSWRHMLVSMPPLRELTLRDARQNRAVTVMCVAGEEGVKLGQLFDVMDEWKQCWI</sequence>
<dbReference type="RefSeq" id="XP_008030463.1">
    <property type="nucleotide sequence ID" value="XM_008032272.1"/>
</dbReference>
<dbReference type="HOGENOM" id="CLU_973202_0_0_1"/>
<feature type="region of interest" description="Disordered" evidence="1">
    <location>
        <begin position="1"/>
        <end position="21"/>
    </location>
</feature>
<feature type="compositionally biased region" description="Polar residues" evidence="1">
    <location>
        <begin position="121"/>
        <end position="132"/>
    </location>
</feature>
<evidence type="ECO:0000256" key="1">
    <source>
        <dbReference type="SAM" id="MobiDB-lite"/>
    </source>
</evidence>
<keyword evidence="4" id="KW-1185">Reference proteome</keyword>
<reference evidence="3 4" key="1">
    <citation type="journal article" date="2012" name="PLoS Pathog.">
        <title>Diverse lifestyles and strategies of plant pathogenesis encoded in the genomes of eighteen Dothideomycetes fungi.</title>
        <authorList>
            <person name="Ohm R.A."/>
            <person name="Feau N."/>
            <person name="Henrissat B."/>
            <person name="Schoch C.L."/>
            <person name="Horwitz B.A."/>
            <person name="Barry K.W."/>
            <person name="Condon B.J."/>
            <person name="Copeland A.C."/>
            <person name="Dhillon B."/>
            <person name="Glaser F."/>
            <person name="Hesse C.N."/>
            <person name="Kosti I."/>
            <person name="LaButti K."/>
            <person name="Lindquist E.A."/>
            <person name="Lucas S."/>
            <person name="Salamov A.A."/>
            <person name="Bradshaw R.E."/>
            <person name="Ciuffetti L."/>
            <person name="Hamelin R.C."/>
            <person name="Kema G.H.J."/>
            <person name="Lawrence C."/>
            <person name="Scott J.A."/>
            <person name="Spatafora J.W."/>
            <person name="Turgeon B.G."/>
            <person name="de Wit P.J.G.M."/>
            <person name="Zhong S."/>
            <person name="Goodwin S.B."/>
            <person name="Grigoriev I.V."/>
        </authorList>
    </citation>
    <scope>NUCLEOTIDE SEQUENCE [LARGE SCALE GENOMIC DNA]</scope>
    <source>
        <strain evidence="4">28A</strain>
    </source>
</reference>
<dbReference type="InterPro" id="IPR036047">
    <property type="entry name" value="F-box-like_dom_sf"/>
</dbReference>
<dbReference type="SUPFAM" id="SSF81383">
    <property type="entry name" value="F-box domain"/>
    <property type="match status" value="1"/>
</dbReference>
<dbReference type="Proteomes" id="UP000016935">
    <property type="component" value="Unassembled WGS sequence"/>
</dbReference>
<dbReference type="Gene3D" id="1.20.1280.50">
    <property type="match status" value="1"/>
</dbReference>
<dbReference type="STRING" id="671987.R0JLS3"/>
<evidence type="ECO:0000313" key="3">
    <source>
        <dbReference type="EMBL" id="EOA82173.1"/>
    </source>
</evidence>
<dbReference type="AlphaFoldDB" id="R0JLS3"/>